<dbReference type="Proteomes" id="UP001635817">
    <property type="component" value="Unassembled WGS sequence"/>
</dbReference>
<comment type="caution">
    <text evidence="6">The sequence shown here is derived from an EMBL/GenBank/DDBJ whole genome shotgun (WGS) entry which is preliminary data.</text>
</comment>
<dbReference type="Pfam" id="PF16859">
    <property type="entry name" value="TetR_C_11"/>
    <property type="match status" value="1"/>
</dbReference>
<evidence type="ECO:0000256" key="3">
    <source>
        <dbReference type="ARBA" id="ARBA00023163"/>
    </source>
</evidence>
<dbReference type="Gene3D" id="1.10.10.60">
    <property type="entry name" value="Homeodomain-like"/>
    <property type="match status" value="1"/>
</dbReference>
<dbReference type="EMBL" id="JBKBDE010000004">
    <property type="protein sequence ID" value="MFN6551800.1"/>
    <property type="molecule type" value="Genomic_DNA"/>
</dbReference>
<proteinExistence type="predicted"/>
<dbReference type="Gene3D" id="1.10.357.10">
    <property type="entry name" value="Tetracycline Repressor, domain 2"/>
    <property type="match status" value="1"/>
</dbReference>
<evidence type="ECO:0000256" key="2">
    <source>
        <dbReference type="ARBA" id="ARBA00023125"/>
    </source>
</evidence>
<reference evidence="6 7" key="1">
    <citation type="submission" date="2024-12" db="EMBL/GenBank/DDBJ databases">
        <title>The coexistence of Mycolicibacterium septicum and Mycolicibacterium nivoides in clinical samples.</title>
        <authorList>
            <person name="Wang C."/>
            <person name="Feng Y."/>
            <person name="Zong Z."/>
        </authorList>
    </citation>
    <scope>NUCLEOTIDE SEQUENCE [LARGE SCALE GENOMIC DNA]</scope>
    <source>
        <strain evidence="6 7">120310</strain>
    </source>
</reference>
<dbReference type="PANTHER" id="PTHR30055:SF148">
    <property type="entry name" value="TETR-FAMILY TRANSCRIPTIONAL REGULATOR"/>
    <property type="match status" value="1"/>
</dbReference>
<evidence type="ECO:0000313" key="6">
    <source>
        <dbReference type="EMBL" id="MFN6551800.1"/>
    </source>
</evidence>
<evidence type="ECO:0000313" key="7">
    <source>
        <dbReference type="Proteomes" id="UP001635817"/>
    </source>
</evidence>
<feature type="DNA-binding region" description="H-T-H motif" evidence="4">
    <location>
        <begin position="35"/>
        <end position="54"/>
    </location>
</feature>
<dbReference type="InterPro" id="IPR050109">
    <property type="entry name" value="HTH-type_TetR-like_transc_reg"/>
</dbReference>
<dbReference type="PROSITE" id="PS50977">
    <property type="entry name" value="HTH_TETR_2"/>
    <property type="match status" value="1"/>
</dbReference>
<evidence type="ECO:0000256" key="4">
    <source>
        <dbReference type="PROSITE-ProRule" id="PRU00335"/>
    </source>
</evidence>
<dbReference type="Pfam" id="PF00440">
    <property type="entry name" value="TetR_N"/>
    <property type="match status" value="1"/>
</dbReference>
<evidence type="ECO:0000256" key="1">
    <source>
        <dbReference type="ARBA" id="ARBA00023015"/>
    </source>
</evidence>
<dbReference type="InterPro" id="IPR001647">
    <property type="entry name" value="HTH_TetR"/>
</dbReference>
<keyword evidence="7" id="KW-1185">Reference proteome</keyword>
<dbReference type="RefSeq" id="WP_409550381.1">
    <property type="nucleotide sequence ID" value="NZ_JBKBDE010000004.1"/>
</dbReference>
<protein>
    <submittedName>
        <fullName evidence="6">TetR/AcrR family transcriptional regulator</fullName>
    </submittedName>
</protein>
<gene>
    <name evidence="6" type="ORF">ACK4CP_15445</name>
</gene>
<dbReference type="SUPFAM" id="SSF46689">
    <property type="entry name" value="Homeodomain-like"/>
    <property type="match status" value="1"/>
</dbReference>
<evidence type="ECO:0000259" key="5">
    <source>
        <dbReference type="PROSITE" id="PS50977"/>
    </source>
</evidence>
<keyword evidence="2 4" id="KW-0238">DNA-binding</keyword>
<dbReference type="PANTHER" id="PTHR30055">
    <property type="entry name" value="HTH-TYPE TRANSCRIPTIONAL REGULATOR RUTR"/>
    <property type="match status" value="1"/>
</dbReference>
<dbReference type="InterPro" id="IPR009057">
    <property type="entry name" value="Homeodomain-like_sf"/>
</dbReference>
<accession>A0ABW9LUV2</accession>
<keyword evidence="3" id="KW-0804">Transcription</keyword>
<dbReference type="SUPFAM" id="SSF48498">
    <property type="entry name" value="Tetracyclin repressor-like, C-terminal domain"/>
    <property type="match status" value="1"/>
</dbReference>
<dbReference type="InterPro" id="IPR011075">
    <property type="entry name" value="TetR_C"/>
</dbReference>
<dbReference type="InterPro" id="IPR036271">
    <property type="entry name" value="Tet_transcr_reg_TetR-rel_C_sf"/>
</dbReference>
<organism evidence="6 7">
    <name type="scientific">Mycolicibacterium septicum</name>
    <dbReference type="NCBI Taxonomy" id="98668"/>
    <lineage>
        <taxon>Bacteria</taxon>
        <taxon>Bacillati</taxon>
        <taxon>Actinomycetota</taxon>
        <taxon>Actinomycetes</taxon>
        <taxon>Mycobacteriales</taxon>
        <taxon>Mycobacteriaceae</taxon>
        <taxon>Mycolicibacterium</taxon>
    </lineage>
</organism>
<feature type="domain" description="HTH tetR-type" evidence="5">
    <location>
        <begin position="12"/>
        <end position="72"/>
    </location>
</feature>
<sequence length="194" mass="21105">MTTRPRGRPRDDTVDKRVLAAAVEELTEKGIAEFSLTSVAERARAAKRSIYARWPHREDLILAGMSTLAAELAPPRTGSISEDLVVLLDQIAAVFVEPRLSILTRCAAEIAAYPDMYVAFKRDSVDRCLAVIEDALHDAISRGEVRADIKPGTVADAVIGAISLRASASTAEFFPAKNHEELIDLLLDGLRPRG</sequence>
<name>A0ABW9LUV2_9MYCO</name>
<keyword evidence="1" id="KW-0805">Transcription regulation</keyword>